<dbReference type="Pfam" id="PF02645">
    <property type="entry name" value="DegV"/>
    <property type="match status" value="1"/>
</dbReference>
<name>A0A9D0Z3H1_9FIRM</name>
<dbReference type="InterPro" id="IPR050270">
    <property type="entry name" value="DegV_domain_contain"/>
</dbReference>
<dbReference type="Gene3D" id="3.40.50.10440">
    <property type="entry name" value="Dihydroxyacetone kinase, domain 1"/>
    <property type="match status" value="1"/>
</dbReference>
<evidence type="ECO:0000256" key="2">
    <source>
        <dbReference type="ARBA" id="ARBA00023121"/>
    </source>
</evidence>
<evidence type="ECO:0000256" key="1">
    <source>
        <dbReference type="ARBA" id="ARBA00003238"/>
    </source>
</evidence>
<evidence type="ECO:0000313" key="4">
    <source>
        <dbReference type="Proteomes" id="UP000886796"/>
    </source>
</evidence>
<reference evidence="3" key="2">
    <citation type="journal article" date="2021" name="PeerJ">
        <title>Extensive microbial diversity within the chicken gut microbiome revealed by metagenomics and culture.</title>
        <authorList>
            <person name="Gilroy R."/>
            <person name="Ravi A."/>
            <person name="Getino M."/>
            <person name="Pursley I."/>
            <person name="Horton D.L."/>
            <person name="Alikhan N.F."/>
            <person name="Baker D."/>
            <person name="Gharbi K."/>
            <person name="Hall N."/>
            <person name="Watson M."/>
            <person name="Adriaenssens E.M."/>
            <person name="Foster-Nyarko E."/>
            <person name="Jarju S."/>
            <person name="Secka A."/>
            <person name="Antonio M."/>
            <person name="Oren A."/>
            <person name="Chaudhuri R.R."/>
            <person name="La Ragione R."/>
            <person name="Hildebrand F."/>
            <person name="Pallen M.J."/>
        </authorList>
    </citation>
    <scope>NUCLEOTIDE SEQUENCE</scope>
    <source>
        <strain evidence="3">13361</strain>
    </source>
</reference>
<accession>A0A9D0Z3H1</accession>
<proteinExistence type="predicted"/>
<dbReference type="PANTHER" id="PTHR33434">
    <property type="entry name" value="DEGV DOMAIN-CONTAINING PROTEIN DR_1986-RELATED"/>
    <property type="match status" value="1"/>
</dbReference>
<dbReference type="PROSITE" id="PS51482">
    <property type="entry name" value="DEGV"/>
    <property type="match status" value="1"/>
</dbReference>
<dbReference type="InterPro" id="IPR043168">
    <property type="entry name" value="DegV_C"/>
</dbReference>
<organism evidence="3 4">
    <name type="scientific">Candidatus Faecousia excrementigallinarum</name>
    <dbReference type="NCBI Taxonomy" id="2840806"/>
    <lineage>
        <taxon>Bacteria</taxon>
        <taxon>Bacillati</taxon>
        <taxon>Bacillota</taxon>
        <taxon>Clostridia</taxon>
        <taxon>Eubacteriales</taxon>
        <taxon>Oscillospiraceae</taxon>
        <taxon>Faecousia</taxon>
    </lineage>
</organism>
<reference evidence="3" key="1">
    <citation type="submission" date="2020-10" db="EMBL/GenBank/DDBJ databases">
        <authorList>
            <person name="Gilroy R."/>
        </authorList>
    </citation>
    <scope>NUCLEOTIDE SEQUENCE</scope>
    <source>
        <strain evidence="3">13361</strain>
    </source>
</reference>
<comment type="caution">
    <text evidence="3">The sequence shown here is derived from an EMBL/GenBank/DDBJ whole genome shotgun (WGS) entry which is preliminary data.</text>
</comment>
<dbReference type="PANTHER" id="PTHR33434:SF3">
    <property type="entry name" value="DEGV DOMAIN-CONTAINING PROTEIN YITS"/>
    <property type="match status" value="1"/>
</dbReference>
<dbReference type="Gene3D" id="3.30.1180.10">
    <property type="match status" value="1"/>
</dbReference>
<gene>
    <name evidence="3" type="ORF">IAB74_07180</name>
</gene>
<dbReference type="InterPro" id="IPR003797">
    <property type="entry name" value="DegV"/>
</dbReference>
<protein>
    <submittedName>
        <fullName evidence="3">DegV family protein</fullName>
    </submittedName>
</protein>
<dbReference type="AlphaFoldDB" id="A0A9D0Z3H1"/>
<dbReference type="EMBL" id="DVFK01000098">
    <property type="protein sequence ID" value="HIQ68273.1"/>
    <property type="molecule type" value="Genomic_DNA"/>
</dbReference>
<sequence>MGFQIFTDSAANLPTPFAKEHNIGVLCLSYCIEGKSYQCPDSENFDYPAHYAAMMDGPVITTSQVTPGQYMEQLEPVLEAGEDVLFVSLASGISGCYASGCMAREHLLEKYPQREIVMVDSMGAGMGEGILVTKALEFKAQGMTAREAGEKLEALKKKLCQIFSVDNLMYLKKGGRLSGAAALVGSVLNIKPLLKGSAEGKIVPFGKVRGRKALLNRLAEIYKERVVNPGEQIVAISHCDCLADAQYLKEQILSAHAPKELWVVNHEPVTGSYLGKGGIALFFLGDEDVRNI</sequence>
<dbReference type="Proteomes" id="UP000886796">
    <property type="component" value="Unassembled WGS sequence"/>
</dbReference>
<evidence type="ECO:0000313" key="3">
    <source>
        <dbReference type="EMBL" id="HIQ68273.1"/>
    </source>
</evidence>
<dbReference type="GO" id="GO:0008289">
    <property type="term" value="F:lipid binding"/>
    <property type="evidence" value="ECO:0007669"/>
    <property type="project" value="UniProtKB-KW"/>
</dbReference>
<dbReference type="Gene3D" id="2.20.28.50">
    <property type="entry name" value="degv family protein"/>
    <property type="match status" value="1"/>
</dbReference>
<keyword evidence="2" id="KW-0446">Lipid-binding</keyword>
<dbReference type="SUPFAM" id="SSF82549">
    <property type="entry name" value="DAK1/DegV-like"/>
    <property type="match status" value="1"/>
</dbReference>
<dbReference type="NCBIfam" id="TIGR00762">
    <property type="entry name" value="DegV"/>
    <property type="match status" value="1"/>
</dbReference>
<comment type="function">
    <text evidence="1">May bind long-chain fatty acids, such as palmitate, and may play a role in lipid transport or fatty acid metabolism.</text>
</comment>